<dbReference type="InParanoid" id="A0A6P5LLU7"/>
<dbReference type="GO" id="GO:0005694">
    <property type="term" value="C:chromosome"/>
    <property type="evidence" value="ECO:0007669"/>
    <property type="project" value="TreeGrafter"/>
</dbReference>
<feature type="compositionally biased region" description="Basic and acidic residues" evidence="7">
    <location>
        <begin position="786"/>
        <end position="802"/>
    </location>
</feature>
<keyword evidence="10" id="KW-0132">Cell division</keyword>
<evidence type="ECO:0000256" key="3">
    <source>
        <dbReference type="ARBA" id="ARBA00022553"/>
    </source>
</evidence>
<dbReference type="GO" id="GO:0005634">
    <property type="term" value="C:nucleus"/>
    <property type="evidence" value="ECO:0007669"/>
    <property type="project" value="UniProtKB-SubCell"/>
</dbReference>
<dbReference type="Proteomes" id="UP000515140">
    <property type="component" value="Unplaced"/>
</dbReference>
<dbReference type="KEGG" id="pcw:110218441"/>
<dbReference type="InterPro" id="IPR029334">
    <property type="entry name" value="PP1-bd"/>
</dbReference>
<keyword evidence="6" id="KW-0131">Cell cycle</keyword>
<proteinExistence type="predicted"/>
<dbReference type="PANTHER" id="PTHR21603">
    <property type="entry name" value="ANTIGEN KI-67-LIKE PROTEIN"/>
    <property type="match status" value="1"/>
</dbReference>
<dbReference type="CTD" id="157313"/>
<evidence type="ECO:0000256" key="4">
    <source>
        <dbReference type="ARBA" id="ARBA00022843"/>
    </source>
</evidence>
<sequence length="1054" mass="117624">MDVISEVADGLEIKEPVINGIENRSLVDEKLLLHQEQEAAVDLAFRTPDKLKTPVNFSMVTVEQLAITPESFVKNSPGKSLLKKSRRRSTIGVRGSPETNLLIRYIAQQRNLKNANDSPLVEASPSIQQASPFRYRNGDSLRERISAFQSAFHPVKENEGESGHSGPEGEFQAADCTKNKSLKRRDQPKLCGELPSKRRRASHQRDLKENIANGEKKLTDIQICHITTFPDTSQTYTCETSVTAHSKESYCDPSIVAQSGCSVLEDTSLKSLSGTTRGKDIAGCAEEEKASSAASRPRGRRGRAGKELSTEPFHEIMPPVAPVYEGDFSSCKSSFLRSVLKKTPVKLLLESLQEHCDTTGYDGKQSLSFSDLSKGCEELKKEKSSLKDQKTWHRKRVTFGEELSPEVFDESLPANTPLRKGGTPARQQDVRSIHPPFFPRLPISEAISQPNFEEPEQNLVNMEPLEVSFAVLGPATDSSSSETLEDTDAVNSSNKCEKISPSKVDRITRSSSKRKILYLLQQSGHVTEEADFSNLVSTDVKRERERKCSKKKAPRTKNSNRTASKKMQVLKNCRRRKGKVKRLQKSFCGLREVASKKPLLSPIPEIPETPSTTTPSTQRMPILWYSDCLDLPKEDYNTSKDRDKDAMNSDPNKSVGKPRSRYLPQNPETLAPSYKEEDTSECFSSDRENDPPFGLVTFEQGSNASTIAAYGSGRVQCANKLEHQDHAEKRTKNRDICLLSPALTLAVEEEMTPGVPQSSCFLLQPLQSAAVIPNMESVCESEGVDDTQHVEELSTSCEEQKDALIASEGRPKSSHSADAPKAELSHREDAVIDEDGEQILSHGQELKQRKPEANSGILTYKNLIKRRRRSSIYCPADENIHFEEPGNQSPTCRPMEESDSSELFNNLTESIKQAFRRLNASGTRVRRSTRLRRNSESQGLIWVSLPGPSTSSASHKAKRRTVCLSTTREFEDLSYTQGPCLLSSISDRENSENDSVSDASHGARRKSFCVSAFSETRRASRPKYYRKTSCSHRNEENHPNDLEKMEVLENPNNF</sequence>
<keyword evidence="3" id="KW-0597">Phosphoprotein</keyword>
<evidence type="ECO:0000256" key="5">
    <source>
        <dbReference type="ARBA" id="ARBA00023242"/>
    </source>
</evidence>
<feature type="region of interest" description="Disordered" evidence="7">
    <location>
        <begin position="283"/>
        <end position="307"/>
    </location>
</feature>
<keyword evidence="5" id="KW-0539">Nucleus</keyword>
<feature type="domain" description="PP1-binding" evidence="8">
    <location>
        <begin position="393"/>
        <end position="454"/>
    </location>
</feature>
<dbReference type="PANTHER" id="PTHR21603:SF16">
    <property type="entry name" value="CELL DIVISION CYCLE-ASSOCIATED PROTEIN 2"/>
    <property type="match status" value="1"/>
</dbReference>
<keyword evidence="9" id="KW-1185">Reference proteome</keyword>
<feature type="region of interest" description="Disordered" evidence="7">
    <location>
        <begin position="154"/>
        <end position="205"/>
    </location>
</feature>
<keyword evidence="2" id="KW-1017">Isopeptide bond</keyword>
<evidence type="ECO:0000313" key="10">
    <source>
        <dbReference type="RefSeq" id="XP_020856821.1"/>
    </source>
</evidence>
<evidence type="ECO:0000256" key="2">
    <source>
        <dbReference type="ARBA" id="ARBA00022499"/>
    </source>
</evidence>
<feature type="compositionally biased region" description="Basic residues" evidence="7">
    <location>
        <begin position="1019"/>
        <end position="1030"/>
    </location>
</feature>
<evidence type="ECO:0000256" key="7">
    <source>
        <dbReference type="SAM" id="MobiDB-lite"/>
    </source>
</evidence>
<dbReference type="GO" id="GO:0051301">
    <property type="term" value="P:cell division"/>
    <property type="evidence" value="ECO:0007669"/>
    <property type="project" value="UniProtKB-KW"/>
</dbReference>
<feature type="region of interest" description="Disordered" evidence="7">
    <location>
        <begin position="411"/>
        <end position="430"/>
    </location>
</feature>
<dbReference type="GO" id="GO:0051983">
    <property type="term" value="P:regulation of chromosome segregation"/>
    <property type="evidence" value="ECO:0007669"/>
    <property type="project" value="TreeGrafter"/>
</dbReference>
<feature type="compositionally biased region" description="Basic and acidic residues" evidence="7">
    <location>
        <begin position="1032"/>
        <end position="1047"/>
    </location>
</feature>
<organism evidence="9 10">
    <name type="scientific">Phascolarctos cinereus</name>
    <name type="common">Koala</name>
    <dbReference type="NCBI Taxonomy" id="38626"/>
    <lineage>
        <taxon>Eukaryota</taxon>
        <taxon>Metazoa</taxon>
        <taxon>Chordata</taxon>
        <taxon>Craniata</taxon>
        <taxon>Vertebrata</taxon>
        <taxon>Euteleostomi</taxon>
        <taxon>Mammalia</taxon>
        <taxon>Metatheria</taxon>
        <taxon>Diprotodontia</taxon>
        <taxon>Phascolarctidae</taxon>
        <taxon>Phascolarctos</taxon>
    </lineage>
</organism>
<evidence type="ECO:0000313" key="9">
    <source>
        <dbReference type="Proteomes" id="UP000515140"/>
    </source>
</evidence>
<evidence type="ECO:0000259" key="8">
    <source>
        <dbReference type="Pfam" id="PF15276"/>
    </source>
</evidence>
<evidence type="ECO:0000256" key="6">
    <source>
        <dbReference type="ARBA" id="ARBA00023306"/>
    </source>
</evidence>
<feature type="region of interest" description="Disordered" evidence="7">
    <location>
        <begin position="635"/>
        <end position="687"/>
    </location>
</feature>
<dbReference type="FunCoup" id="A0A6P5LLU7">
    <property type="interactions" value="2528"/>
</dbReference>
<dbReference type="RefSeq" id="XP_020856821.1">
    <property type="nucleotide sequence ID" value="XM_021001162.1"/>
</dbReference>
<comment type="subcellular location">
    <subcellularLocation>
        <location evidence="1">Nucleus</location>
    </subcellularLocation>
</comment>
<feature type="region of interest" description="Disordered" evidence="7">
    <location>
        <begin position="475"/>
        <end position="497"/>
    </location>
</feature>
<dbReference type="GO" id="GO:0007088">
    <property type="term" value="P:regulation of mitotic nuclear division"/>
    <property type="evidence" value="ECO:0007669"/>
    <property type="project" value="TreeGrafter"/>
</dbReference>
<accession>A0A6P5LLU7</accession>
<reference evidence="10" key="1">
    <citation type="submission" date="2025-08" db="UniProtKB">
        <authorList>
            <consortium name="RefSeq"/>
        </authorList>
    </citation>
    <scope>IDENTIFICATION</scope>
    <source>
        <tissue evidence="10">Spleen</tissue>
    </source>
</reference>
<keyword evidence="4" id="KW-0832">Ubl conjugation</keyword>
<feature type="compositionally biased region" description="Basic and acidic residues" evidence="7">
    <location>
        <begin position="635"/>
        <end position="647"/>
    </location>
</feature>
<protein>
    <submittedName>
        <fullName evidence="10">Cell division cycle-associated protein 2</fullName>
    </submittedName>
</protein>
<evidence type="ECO:0000256" key="1">
    <source>
        <dbReference type="ARBA" id="ARBA00004123"/>
    </source>
</evidence>
<feature type="region of interest" description="Disordered" evidence="7">
    <location>
        <begin position="782"/>
        <end position="826"/>
    </location>
</feature>
<gene>
    <name evidence="10" type="primary">CDCA2</name>
</gene>
<dbReference type="AlphaFoldDB" id="A0A6P5LLU7"/>
<dbReference type="Pfam" id="PF15276">
    <property type="entry name" value="PP1_bind"/>
    <property type="match status" value="1"/>
</dbReference>
<name>A0A6P5LLU7_PHACI</name>
<dbReference type="GeneID" id="110218441"/>
<feature type="region of interest" description="Disordered" evidence="7">
    <location>
        <begin position="543"/>
        <end position="564"/>
    </location>
</feature>
<feature type="region of interest" description="Disordered" evidence="7">
    <location>
        <begin position="1016"/>
        <end position="1054"/>
    </location>
</feature>